<name>J0WFJ6_RHILT</name>
<protein>
    <submittedName>
        <fullName evidence="1">Uncharacterized protein</fullName>
    </submittedName>
</protein>
<accession>J0WFJ6</accession>
<reference evidence="1 2" key="1">
    <citation type="submission" date="2012-02" db="EMBL/GenBank/DDBJ databases">
        <title>Improved High-Quality Draft Sequence of Rhizobium leguminosarum bv. trifolii WSM2297.</title>
        <authorList>
            <consortium name="US DOE Joint Genome Institute"/>
            <person name="Lucas S."/>
            <person name="Han J."/>
            <person name="Lapidus A."/>
            <person name="Cheng J.-F."/>
            <person name="Goodwin L."/>
            <person name="Pitluck S."/>
            <person name="Peters L."/>
            <person name="Ovchinnikova G."/>
            <person name="Zhang X."/>
            <person name="Detter J.C."/>
            <person name="Han C."/>
            <person name="Tapia R."/>
            <person name="Land M."/>
            <person name="Hauser L."/>
            <person name="Kyrpides N."/>
            <person name="Ivanova N."/>
            <person name="Pagani I."/>
            <person name="Brau L."/>
            <person name="Yates R."/>
            <person name="O'Hara G."/>
            <person name="Rui T."/>
            <person name="Howieson J."/>
            <person name="Reeve W."/>
            <person name="Woyke T."/>
        </authorList>
    </citation>
    <scope>NUCLEOTIDE SEQUENCE [LARGE SCALE GENOMIC DNA]</scope>
    <source>
        <strain evidence="1 2">WSM2297</strain>
    </source>
</reference>
<organism evidence="1 2">
    <name type="scientific">Rhizobium leguminosarum bv. trifolii WSM2297</name>
    <dbReference type="NCBI Taxonomy" id="754762"/>
    <lineage>
        <taxon>Bacteria</taxon>
        <taxon>Pseudomonadati</taxon>
        <taxon>Pseudomonadota</taxon>
        <taxon>Alphaproteobacteria</taxon>
        <taxon>Hyphomicrobiales</taxon>
        <taxon>Rhizobiaceae</taxon>
        <taxon>Rhizobium/Agrobacterium group</taxon>
        <taxon>Rhizobium</taxon>
    </lineage>
</organism>
<dbReference type="EMBL" id="JH719393">
    <property type="protein sequence ID" value="EJC84153.1"/>
    <property type="molecule type" value="Genomic_DNA"/>
</dbReference>
<dbReference type="HOGENOM" id="CLU_137951_0_0_5"/>
<dbReference type="RefSeq" id="WP_003576950.1">
    <property type="nucleotide sequence ID" value="NZ_JH719393.1"/>
</dbReference>
<dbReference type="Proteomes" id="UP000005732">
    <property type="component" value="Unassembled WGS sequence"/>
</dbReference>
<dbReference type="OrthoDB" id="8077877at2"/>
<gene>
    <name evidence="1" type="ORF">Rleg4DRAFT_5950</name>
</gene>
<dbReference type="AlphaFoldDB" id="J0WFJ6"/>
<sequence>MTTDQNLMLYTKLAGFRLVVLANRFGCDNDFSRRLHDRLVEGLDAAIDRIHVIMALERNLLAGDDEFAEYQLEGEIDIFLRFTINLLDDLDIDCDTHEFRVNGSDWMNALAADHSGVDIDYPKLVALAEDELGSLAPIVREIKTGTGIPVHAARVVYAR</sequence>
<evidence type="ECO:0000313" key="2">
    <source>
        <dbReference type="Proteomes" id="UP000005732"/>
    </source>
</evidence>
<proteinExistence type="predicted"/>
<evidence type="ECO:0000313" key="1">
    <source>
        <dbReference type="EMBL" id="EJC84153.1"/>
    </source>
</evidence>